<organism evidence="1 2">
    <name type="scientific">Ligilactobacillus salivarius</name>
    <dbReference type="NCBI Taxonomy" id="1624"/>
    <lineage>
        <taxon>Bacteria</taxon>
        <taxon>Bacillati</taxon>
        <taxon>Bacillota</taxon>
        <taxon>Bacilli</taxon>
        <taxon>Lactobacillales</taxon>
        <taxon>Lactobacillaceae</taxon>
        <taxon>Ligilactobacillus</taxon>
    </lineage>
</organism>
<gene>
    <name evidence="1" type="ORF">K8V06_00475</name>
</gene>
<accession>A0A921LKX8</accession>
<sequence length="47" mass="5253">MDYLVIKTIIWIFFIAKKAEVGLLATASAFTIWINTSKINVSVYDGS</sequence>
<evidence type="ECO:0000313" key="1">
    <source>
        <dbReference type="EMBL" id="HJG14604.1"/>
    </source>
</evidence>
<proteinExistence type="predicted"/>
<dbReference type="AlphaFoldDB" id="A0A921LKX8"/>
<name>A0A921LKX8_9LACO</name>
<reference evidence="1" key="1">
    <citation type="journal article" date="2021" name="PeerJ">
        <title>Extensive microbial diversity within the chicken gut microbiome revealed by metagenomics and culture.</title>
        <authorList>
            <person name="Gilroy R."/>
            <person name="Ravi A."/>
            <person name="Getino M."/>
            <person name="Pursley I."/>
            <person name="Horton D.L."/>
            <person name="Alikhan N.F."/>
            <person name="Baker D."/>
            <person name="Gharbi K."/>
            <person name="Hall N."/>
            <person name="Watson M."/>
            <person name="Adriaenssens E.M."/>
            <person name="Foster-Nyarko E."/>
            <person name="Jarju S."/>
            <person name="Secka A."/>
            <person name="Antonio M."/>
            <person name="Oren A."/>
            <person name="Chaudhuri R.R."/>
            <person name="La Ragione R."/>
            <person name="Hildebrand F."/>
            <person name="Pallen M.J."/>
        </authorList>
    </citation>
    <scope>NUCLEOTIDE SEQUENCE</scope>
    <source>
        <strain evidence="1">CHK189-29639</strain>
    </source>
</reference>
<comment type="caution">
    <text evidence="1">The sequence shown here is derived from an EMBL/GenBank/DDBJ whole genome shotgun (WGS) entry which is preliminary data.</text>
</comment>
<reference evidence="1" key="2">
    <citation type="submission" date="2021-09" db="EMBL/GenBank/DDBJ databases">
        <authorList>
            <person name="Gilroy R."/>
        </authorList>
    </citation>
    <scope>NUCLEOTIDE SEQUENCE</scope>
    <source>
        <strain evidence="1">CHK189-29639</strain>
    </source>
</reference>
<dbReference type="EMBL" id="DYVK01000007">
    <property type="protein sequence ID" value="HJG14604.1"/>
    <property type="molecule type" value="Genomic_DNA"/>
</dbReference>
<evidence type="ECO:0000313" key="2">
    <source>
        <dbReference type="Proteomes" id="UP000759256"/>
    </source>
</evidence>
<protein>
    <submittedName>
        <fullName evidence="1">Uncharacterized protein</fullName>
    </submittedName>
</protein>
<dbReference type="Proteomes" id="UP000759256">
    <property type="component" value="Unassembled WGS sequence"/>
</dbReference>